<evidence type="ECO:0000313" key="1">
    <source>
        <dbReference type="EMBL" id="KAF5784964.1"/>
    </source>
</evidence>
<comment type="caution">
    <text evidence="1">The sequence shown here is derived from an EMBL/GenBank/DDBJ whole genome shotgun (WGS) entry which is preliminary data.</text>
</comment>
<evidence type="ECO:0000313" key="2">
    <source>
        <dbReference type="Proteomes" id="UP000215914"/>
    </source>
</evidence>
<gene>
    <name evidence="1" type="ORF">HanXRQr2_Chr10g0423001</name>
</gene>
<dbReference type="EMBL" id="MNCJ02000325">
    <property type="protein sequence ID" value="KAF5784964.1"/>
    <property type="molecule type" value="Genomic_DNA"/>
</dbReference>
<reference evidence="1" key="2">
    <citation type="submission" date="2020-06" db="EMBL/GenBank/DDBJ databases">
        <title>Helianthus annuus Genome sequencing and assembly Release 2.</title>
        <authorList>
            <person name="Gouzy J."/>
            <person name="Langlade N."/>
            <person name="Munos S."/>
        </authorList>
    </citation>
    <scope>NUCLEOTIDE SEQUENCE</scope>
    <source>
        <tissue evidence="1">Leaves</tissue>
    </source>
</reference>
<keyword evidence="2" id="KW-1185">Reference proteome</keyword>
<dbReference type="Gramene" id="mRNA:HanXRQr2_Chr10g0423001">
    <property type="protein sequence ID" value="mRNA:HanXRQr2_Chr10g0423001"/>
    <property type="gene ID" value="HanXRQr2_Chr10g0423001"/>
</dbReference>
<protein>
    <submittedName>
        <fullName evidence="1">Uncharacterized protein</fullName>
    </submittedName>
</protein>
<dbReference type="PANTHER" id="PTHR48445:SF1">
    <property type="entry name" value="OS02G0782100 PROTEIN"/>
    <property type="match status" value="1"/>
</dbReference>
<accession>A0A9K3HV93</accession>
<reference evidence="1" key="1">
    <citation type="journal article" date="2017" name="Nature">
        <title>The sunflower genome provides insights into oil metabolism, flowering and Asterid evolution.</title>
        <authorList>
            <person name="Badouin H."/>
            <person name="Gouzy J."/>
            <person name="Grassa C.J."/>
            <person name="Murat F."/>
            <person name="Staton S.E."/>
            <person name="Cottret L."/>
            <person name="Lelandais-Briere C."/>
            <person name="Owens G.L."/>
            <person name="Carrere S."/>
            <person name="Mayjonade B."/>
            <person name="Legrand L."/>
            <person name="Gill N."/>
            <person name="Kane N.C."/>
            <person name="Bowers J.E."/>
            <person name="Hubner S."/>
            <person name="Bellec A."/>
            <person name="Berard A."/>
            <person name="Berges H."/>
            <person name="Blanchet N."/>
            <person name="Boniface M.C."/>
            <person name="Brunel D."/>
            <person name="Catrice O."/>
            <person name="Chaidir N."/>
            <person name="Claudel C."/>
            <person name="Donnadieu C."/>
            <person name="Faraut T."/>
            <person name="Fievet G."/>
            <person name="Helmstetter N."/>
            <person name="King M."/>
            <person name="Knapp S.J."/>
            <person name="Lai Z."/>
            <person name="Le Paslier M.C."/>
            <person name="Lippi Y."/>
            <person name="Lorenzon L."/>
            <person name="Mandel J.R."/>
            <person name="Marage G."/>
            <person name="Marchand G."/>
            <person name="Marquand E."/>
            <person name="Bret-Mestries E."/>
            <person name="Morien E."/>
            <person name="Nambeesan S."/>
            <person name="Nguyen T."/>
            <person name="Pegot-Espagnet P."/>
            <person name="Pouilly N."/>
            <person name="Raftis F."/>
            <person name="Sallet E."/>
            <person name="Schiex T."/>
            <person name="Thomas J."/>
            <person name="Vandecasteele C."/>
            <person name="Vares D."/>
            <person name="Vear F."/>
            <person name="Vautrin S."/>
            <person name="Crespi M."/>
            <person name="Mangin B."/>
            <person name="Burke J.M."/>
            <person name="Salse J."/>
            <person name="Munos S."/>
            <person name="Vincourt P."/>
            <person name="Rieseberg L.H."/>
            <person name="Langlade N.B."/>
        </authorList>
    </citation>
    <scope>NUCLEOTIDE SEQUENCE</scope>
    <source>
        <tissue evidence="1">Leaves</tissue>
    </source>
</reference>
<organism evidence="1 2">
    <name type="scientific">Helianthus annuus</name>
    <name type="common">Common sunflower</name>
    <dbReference type="NCBI Taxonomy" id="4232"/>
    <lineage>
        <taxon>Eukaryota</taxon>
        <taxon>Viridiplantae</taxon>
        <taxon>Streptophyta</taxon>
        <taxon>Embryophyta</taxon>
        <taxon>Tracheophyta</taxon>
        <taxon>Spermatophyta</taxon>
        <taxon>Magnoliopsida</taxon>
        <taxon>eudicotyledons</taxon>
        <taxon>Gunneridae</taxon>
        <taxon>Pentapetalae</taxon>
        <taxon>asterids</taxon>
        <taxon>campanulids</taxon>
        <taxon>Asterales</taxon>
        <taxon>Asteraceae</taxon>
        <taxon>Asteroideae</taxon>
        <taxon>Heliantheae alliance</taxon>
        <taxon>Heliantheae</taxon>
        <taxon>Helianthus</taxon>
    </lineage>
</organism>
<sequence length="127" mass="15100">MPEEHMKLLTNIRKCLLMLSRWNHTKIFSDFGDYDETEDMLNSKKSSIKSKRARKRLAEDSYEQLDDEPLDLLDREKTRSSLRYSNSLKRKLQVDDEPEIDADGRLIIFEEDTRFKREVTTTLSLIN</sequence>
<proteinExistence type="predicted"/>
<name>A0A9K3HV93_HELAN</name>
<dbReference type="Proteomes" id="UP000215914">
    <property type="component" value="Unassembled WGS sequence"/>
</dbReference>
<dbReference type="PANTHER" id="PTHR48445">
    <property type="entry name" value="OS02G0782100 PROTEIN"/>
    <property type="match status" value="1"/>
</dbReference>
<dbReference type="AlphaFoldDB" id="A0A9K3HV93"/>